<dbReference type="SUPFAM" id="SSF160631">
    <property type="entry name" value="SMI1/KNR4-like"/>
    <property type="match status" value="1"/>
</dbReference>
<dbReference type="PANTHER" id="PTHR47432:SF1">
    <property type="entry name" value="CELL WALL ASSEMBLY REGULATOR SMI1"/>
    <property type="match status" value="1"/>
</dbReference>
<dbReference type="RefSeq" id="WP_342553194.1">
    <property type="nucleotide sequence ID" value="NZ_CP159992.1"/>
</dbReference>
<proteinExistence type="predicted"/>
<feature type="domain" description="Knr4/Smi1-like" evidence="2">
    <location>
        <begin position="42"/>
        <end position="189"/>
    </location>
</feature>
<evidence type="ECO:0000313" key="3">
    <source>
        <dbReference type="EMBL" id="XCP94970.1"/>
    </source>
</evidence>
<keyword evidence="1" id="KW-0175">Coiled coil</keyword>
<dbReference type="AlphaFoldDB" id="A0AAU8ND35"/>
<protein>
    <submittedName>
        <fullName evidence="3">SMI1/KNR4 family protein</fullName>
    </submittedName>
</protein>
<dbReference type="PANTHER" id="PTHR47432">
    <property type="entry name" value="CELL WALL ASSEMBLY REGULATOR SMI1"/>
    <property type="match status" value="1"/>
</dbReference>
<dbReference type="InterPro" id="IPR037883">
    <property type="entry name" value="Knr4/Smi1-like_sf"/>
</dbReference>
<dbReference type="EMBL" id="CP159992">
    <property type="protein sequence ID" value="XCP94970.1"/>
    <property type="molecule type" value="Genomic_DNA"/>
</dbReference>
<dbReference type="Pfam" id="PF09346">
    <property type="entry name" value="SMI1_KNR4"/>
    <property type="match status" value="1"/>
</dbReference>
<sequence>MSEPRSEQRIDELMDELLELLEEKVQDEENQELLEAYREREGAADEELDSFEQHYGIRLPPDFRAFYKRKNGSGYAFHVLFPGDAARNEDNVFYMLSLEQMQQENDGTVEIPMEDYFSKEEMLELDPRIKPYLHQKSWITFGKLGGGSLYLMLDFDPAEQGTYGQIIMFTHDPDFVYYTAETFTELLEQSNRNLREIEAIEY</sequence>
<feature type="coiled-coil region" evidence="1">
    <location>
        <begin position="3"/>
        <end position="31"/>
    </location>
</feature>
<organism evidence="3">
    <name type="scientific">Paenibacillus sp. AN1007</name>
    <dbReference type="NCBI Taxonomy" id="3151385"/>
    <lineage>
        <taxon>Bacteria</taxon>
        <taxon>Bacillati</taxon>
        <taxon>Bacillota</taxon>
        <taxon>Bacilli</taxon>
        <taxon>Bacillales</taxon>
        <taxon>Paenibacillaceae</taxon>
        <taxon>Paenibacillus</taxon>
    </lineage>
</organism>
<evidence type="ECO:0000259" key="2">
    <source>
        <dbReference type="SMART" id="SM00860"/>
    </source>
</evidence>
<evidence type="ECO:0000256" key="1">
    <source>
        <dbReference type="SAM" id="Coils"/>
    </source>
</evidence>
<dbReference type="InterPro" id="IPR051873">
    <property type="entry name" value="KNR4/SMI1_regulator"/>
</dbReference>
<dbReference type="InterPro" id="IPR018958">
    <property type="entry name" value="Knr4/Smi1-like_dom"/>
</dbReference>
<accession>A0AAU8ND35</accession>
<gene>
    <name evidence="3" type="ORF">ABXS70_28420</name>
</gene>
<dbReference type="SMART" id="SM00860">
    <property type="entry name" value="SMI1_KNR4"/>
    <property type="match status" value="1"/>
</dbReference>
<name>A0AAU8ND35_9BACL</name>
<dbReference type="Gene3D" id="3.40.1580.10">
    <property type="entry name" value="SMI1/KNR4-like"/>
    <property type="match status" value="1"/>
</dbReference>
<reference evidence="3" key="1">
    <citation type="submission" date="2024-05" db="EMBL/GenBank/DDBJ databases">
        <title>Draft genome assemblies of 36 bacteria isolated from hibernating arctic ground squirrels.</title>
        <authorList>
            <person name="McKee H."/>
            <person name="Mullen L."/>
            <person name="Drown D.M."/>
            <person name="Duddleston K.N."/>
        </authorList>
    </citation>
    <scope>NUCLEOTIDE SEQUENCE</scope>
    <source>
        <strain evidence="3">AN1007</strain>
    </source>
</reference>